<gene>
    <name evidence="2" type="ORF">KSB_41680</name>
</gene>
<dbReference type="NCBIfam" id="TIGR01764">
    <property type="entry name" value="excise"/>
    <property type="match status" value="1"/>
</dbReference>
<dbReference type="Pfam" id="PF12728">
    <property type="entry name" value="HTH_17"/>
    <property type="match status" value="1"/>
</dbReference>
<comment type="caution">
    <text evidence="2">The sequence shown here is derived from an EMBL/GenBank/DDBJ whole genome shotgun (WGS) entry which is preliminary data.</text>
</comment>
<evidence type="ECO:0000259" key="1">
    <source>
        <dbReference type="Pfam" id="PF12728"/>
    </source>
</evidence>
<evidence type="ECO:0000313" key="3">
    <source>
        <dbReference type="Proteomes" id="UP000654345"/>
    </source>
</evidence>
<proteinExistence type="predicted"/>
<feature type="domain" description="Helix-turn-helix" evidence="1">
    <location>
        <begin position="8"/>
        <end position="60"/>
    </location>
</feature>
<accession>A0ABQ3USB2</accession>
<organism evidence="2 3">
    <name type="scientific">Ktedonobacter robiniae</name>
    <dbReference type="NCBI Taxonomy" id="2778365"/>
    <lineage>
        <taxon>Bacteria</taxon>
        <taxon>Bacillati</taxon>
        <taxon>Chloroflexota</taxon>
        <taxon>Ktedonobacteria</taxon>
        <taxon>Ktedonobacterales</taxon>
        <taxon>Ktedonobacteraceae</taxon>
        <taxon>Ktedonobacter</taxon>
    </lineage>
</organism>
<sequence length="68" mass="7886">MEYDDAELLTVREVARQLRVDDTTVRRWIKNGVLEAITLPHRGARQAYRIRRSTLEKLLAPPPESVSQ</sequence>
<evidence type="ECO:0000313" key="2">
    <source>
        <dbReference type="EMBL" id="GHO55693.1"/>
    </source>
</evidence>
<dbReference type="Proteomes" id="UP000654345">
    <property type="component" value="Unassembled WGS sequence"/>
</dbReference>
<dbReference type="SUPFAM" id="SSF46955">
    <property type="entry name" value="Putative DNA-binding domain"/>
    <property type="match status" value="1"/>
</dbReference>
<dbReference type="InterPro" id="IPR009061">
    <property type="entry name" value="DNA-bd_dom_put_sf"/>
</dbReference>
<dbReference type="InterPro" id="IPR041657">
    <property type="entry name" value="HTH_17"/>
</dbReference>
<keyword evidence="3" id="KW-1185">Reference proteome</keyword>
<dbReference type="EMBL" id="BNJG01000001">
    <property type="protein sequence ID" value="GHO55693.1"/>
    <property type="molecule type" value="Genomic_DNA"/>
</dbReference>
<dbReference type="Gene3D" id="1.10.1660.10">
    <property type="match status" value="1"/>
</dbReference>
<protein>
    <recommendedName>
        <fullName evidence="1">Helix-turn-helix domain-containing protein</fullName>
    </recommendedName>
</protein>
<name>A0ABQ3USB2_9CHLR</name>
<dbReference type="InterPro" id="IPR010093">
    <property type="entry name" value="SinI_DNA-bd"/>
</dbReference>
<dbReference type="RefSeq" id="WP_007922981.1">
    <property type="nucleotide sequence ID" value="NZ_BNJG01000001.1"/>
</dbReference>
<reference evidence="2 3" key="1">
    <citation type="journal article" date="2021" name="Int. J. Syst. Evol. Microbiol.">
        <title>Reticulibacter mediterranei gen. nov., sp. nov., within the new family Reticulibacteraceae fam. nov., and Ktedonospora formicarum gen. nov., sp. nov., Ktedonobacter robiniae sp. nov., Dictyobacter formicarum sp. nov. and Dictyobacter arantiisoli sp. nov., belonging to the class Ktedonobacteria.</title>
        <authorList>
            <person name="Yabe S."/>
            <person name="Zheng Y."/>
            <person name="Wang C.M."/>
            <person name="Sakai Y."/>
            <person name="Abe K."/>
            <person name="Yokota A."/>
            <person name="Donadio S."/>
            <person name="Cavaletti L."/>
            <person name="Monciardini P."/>
        </authorList>
    </citation>
    <scope>NUCLEOTIDE SEQUENCE [LARGE SCALE GENOMIC DNA]</scope>
    <source>
        <strain evidence="2 3">SOSP1-30</strain>
    </source>
</reference>